<dbReference type="InterPro" id="IPR001279">
    <property type="entry name" value="Metallo-B-lactamas"/>
</dbReference>
<dbReference type="PANTHER" id="PTHR13754">
    <property type="entry name" value="METALLO-BETA-LACTAMASE SUPERFAMILY PROTEIN"/>
    <property type="match status" value="1"/>
</dbReference>
<protein>
    <submittedName>
        <fullName evidence="2">MBL fold metallo-hydrolase</fullName>
    </submittedName>
</protein>
<name>A0A921MKR6_9FIRM</name>
<evidence type="ECO:0000259" key="1">
    <source>
        <dbReference type="Pfam" id="PF00753"/>
    </source>
</evidence>
<organism evidence="2 3">
    <name type="scientific">Pseudoflavonifractor capillosus</name>
    <dbReference type="NCBI Taxonomy" id="106588"/>
    <lineage>
        <taxon>Bacteria</taxon>
        <taxon>Bacillati</taxon>
        <taxon>Bacillota</taxon>
        <taxon>Clostridia</taxon>
        <taxon>Eubacteriales</taxon>
        <taxon>Oscillospiraceae</taxon>
        <taxon>Pseudoflavonifractor</taxon>
    </lineage>
</organism>
<dbReference type="RefSeq" id="WP_295368531.1">
    <property type="nucleotide sequence ID" value="NZ_DYUC01000044.1"/>
</dbReference>
<dbReference type="EMBL" id="DYUC01000044">
    <property type="protein sequence ID" value="HJG86343.1"/>
    <property type="molecule type" value="Genomic_DNA"/>
</dbReference>
<accession>A0A921MKR6</accession>
<comment type="caution">
    <text evidence="2">The sequence shown here is derived from an EMBL/GenBank/DDBJ whole genome shotgun (WGS) entry which is preliminary data.</text>
</comment>
<reference evidence="2" key="2">
    <citation type="submission" date="2021-09" db="EMBL/GenBank/DDBJ databases">
        <authorList>
            <person name="Gilroy R."/>
        </authorList>
    </citation>
    <scope>NUCLEOTIDE SEQUENCE</scope>
    <source>
        <strain evidence="2">CHK179-5677</strain>
    </source>
</reference>
<reference evidence="2" key="1">
    <citation type="journal article" date="2021" name="PeerJ">
        <title>Extensive microbial diversity within the chicken gut microbiome revealed by metagenomics and culture.</title>
        <authorList>
            <person name="Gilroy R."/>
            <person name="Ravi A."/>
            <person name="Getino M."/>
            <person name="Pursley I."/>
            <person name="Horton D.L."/>
            <person name="Alikhan N.F."/>
            <person name="Baker D."/>
            <person name="Gharbi K."/>
            <person name="Hall N."/>
            <person name="Watson M."/>
            <person name="Adriaenssens E.M."/>
            <person name="Foster-Nyarko E."/>
            <person name="Jarju S."/>
            <person name="Secka A."/>
            <person name="Antonio M."/>
            <person name="Oren A."/>
            <person name="Chaudhuri R.R."/>
            <person name="La Ragione R."/>
            <person name="Hildebrand F."/>
            <person name="Pallen M.J."/>
        </authorList>
    </citation>
    <scope>NUCLEOTIDE SEQUENCE</scope>
    <source>
        <strain evidence="2">CHK179-5677</strain>
    </source>
</reference>
<dbReference type="Gene3D" id="3.60.15.10">
    <property type="entry name" value="Ribonuclease Z/Hydroxyacylglutathione hydrolase-like"/>
    <property type="match status" value="1"/>
</dbReference>
<dbReference type="InterPro" id="IPR041712">
    <property type="entry name" value="DHPS-like_MBL-fold"/>
</dbReference>
<dbReference type="InterPro" id="IPR052926">
    <property type="entry name" value="Metallo-beta-lactamase_dom"/>
</dbReference>
<dbReference type="Pfam" id="PF00753">
    <property type="entry name" value="Lactamase_B"/>
    <property type="match status" value="1"/>
</dbReference>
<proteinExistence type="predicted"/>
<dbReference type="GO" id="GO:0016740">
    <property type="term" value="F:transferase activity"/>
    <property type="evidence" value="ECO:0007669"/>
    <property type="project" value="TreeGrafter"/>
</dbReference>
<sequence length="252" mass="26891">MKVTVLMENTSPGSLIHEHGLSLHLSYRGHSVLLDAGSSGRFTDNAAALGVDLSAAEAAALSHGHWDHADGLGAFFACNTAAVVYARPAALLPRYREKDGSYNGVSPALVEQFRGRFDLADGPREILPGLHLIPDSVDHEQSLVAETDRGLVVMNSCCHAGAGYIVKDILARFPGRRVHAIVGGFHLMGRGGTSTLGVAPGIVRNLARWLTDELGVERVYTGHCTGAPAFALLQEELGEKLTYLRTGLILDF</sequence>
<gene>
    <name evidence="2" type="ORF">K8V01_04860</name>
</gene>
<dbReference type="SUPFAM" id="SSF56281">
    <property type="entry name" value="Metallo-hydrolase/oxidoreductase"/>
    <property type="match status" value="1"/>
</dbReference>
<feature type="domain" description="Metallo-beta-lactamase" evidence="1">
    <location>
        <begin position="29"/>
        <end position="126"/>
    </location>
</feature>
<dbReference type="PANTHER" id="PTHR13754:SF13">
    <property type="entry name" value="METALLO-BETA-LACTAMASE SUPERFAMILY PROTEIN (AFU_ORTHOLOGUE AFUA_3G07630)"/>
    <property type="match status" value="1"/>
</dbReference>
<evidence type="ECO:0000313" key="2">
    <source>
        <dbReference type="EMBL" id="HJG86343.1"/>
    </source>
</evidence>
<dbReference type="AlphaFoldDB" id="A0A921MKR6"/>
<dbReference type="InterPro" id="IPR036866">
    <property type="entry name" value="RibonucZ/Hydroxyglut_hydro"/>
</dbReference>
<dbReference type="CDD" id="cd07713">
    <property type="entry name" value="DHPS-like_MBL-fold"/>
    <property type="match status" value="1"/>
</dbReference>
<evidence type="ECO:0000313" key="3">
    <source>
        <dbReference type="Proteomes" id="UP000760668"/>
    </source>
</evidence>
<dbReference type="Proteomes" id="UP000760668">
    <property type="component" value="Unassembled WGS sequence"/>
</dbReference>